<dbReference type="Proteomes" id="UP000292957">
    <property type="component" value="Unassembled WGS sequence"/>
</dbReference>
<feature type="compositionally biased region" description="Polar residues" evidence="1">
    <location>
        <begin position="163"/>
        <end position="186"/>
    </location>
</feature>
<feature type="compositionally biased region" description="Polar residues" evidence="1">
    <location>
        <begin position="113"/>
        <end position="124"/>
    </location>
</feature>
<name>A0A4Q9MRI9_9APHY</name>
<feature type="region of interest" description="Disordered" evidence="1">
    <location>
        <begin position="1"/>
        <end position="46"/>
    </location>
</feature>
<feature type="region of interest" description="Disordered" evidence="1">
    <location>
        <begin position="88"/>
        <end position="260"/>
    </location>
</feature>
<proteinExistence type="predicted"/>
<evidence type="ECO:0000313" key="2">
    <source>
        <dbReference type="EMBL" id="TBU29688.1"/>
    </source>
</evidence>
<evidence type="ECO:0000256" key="1">
    <source>
        <dbReference type="SAM" id="MobiDB-lite"/>
    </source>
</evidence>
<feature type="compositionally biased region" description="Basic and acidic residues" evidence="1">
    <location>
        <begin position="215"/>
        <end position="235"/>
    </location>
</feature>
<gene>
    <name evidence="2" type="ORF">BD311DRAFT_660485</name>
</gene>
<accession>A0A4Q9MRI9</accession>
<dbReference type="EMBL" id="ML143411">
    <property type="protein sequence ID" value="TBU29688.1"/>
    <property type="molecule type" value="Genomic_DNA"/>
</dbReference>
<feature type="compositionally biased region" description="Acidic residues" evidence="1">
    <location>
        <begin position="203"/>
        <end position="214"/>
    </location>
</feature>
<dbReference type="AlphaFoldDB" id="A0A4Q9MRI9"/>
<reference evidence="2" key="1">
    <citation type="submission" date="2019-01" db="EMBL/GenBank/DDBJ databases">
        <title>Draft genome sequences of three monokaryotic isolates of the white-rot basidiomycete fungus Dichomitus squalens.</title>
        <authorList>
            <consortium name="DOE Joint Genome Institute"/>
            <person name="Lopez S.C."/>
            <person name="Andreopoulos B."/>
            <person name="Pangilinan J."/>
            <person name="Lipzen A."/>
            <person name="Riley R."/>
            <person name="Ahrendt S."/>
            <person name="Ng V."/>
            <person name="Barry K."/>
            <person name="Daum C."/>
            <person name="Grigoriev I.V."/>
            <person name="Hilden K.S."/>
            <person name="Makela M.R."/>
            <person name="de Vries R.P."/>
        </authorList>
    </citation>
    <scope>NUCLEOTIDE SEQUENCE [LARGE SCALE GENOMIC DNA]</scope>
    <source>
        <strain evidence="2">OM18370.1</strain>
    </source>
</reference>
<sequence length="498" mass="54779">MWLQRRGALSQHHHVVGGDRKGGRRLASPALRLPPPRHPNHHSTSACKSICPSMHPAQMLEAMQDVARGKKVPSFMTRLKKLCAGYKVRSNPAPVPHDNRAAGTTLEPDDQKNTQQSLQTTAPNPHSRPQRPRIRIPLIARNSSSSTETCVHDGGCESPLDSYPTTLVGSPASWSPKTASRSSLLTLDSPEEKKALQPPTSPEELEASEEDDGARDERQWRDERSRPIARNDHGEGAPSCVTNPRPSPLSLVDLAPSSTPPRPAPLHALQGALGETVWYMIGSQLDQHDLTRFAMVCSETLLAAESLIHRHPAIRDEDTMVAWAAALERNSDRAHLVQSLTVGWDTEEDVKGDAAIAFAAAIELLRASKNLHTLHIFATATAGNFGSGHILPASVRTLNTSGAFFSRIEQPLPPLRHLSIRVEANDLNKLRTPISLCRETLIQLRICLKWPSPMRKREDNPVRLCSHLDAPNLVYLELHEERSEDAESPVFGLEARVG</sequence>
<organism evidence="2">
    <name type="scientific">Dichomitus squalens</name>
    <dbReference type="NCBI Taxonomy" id="114155"/>
    <lineage>
        <taxon>Eukaryota</taxon>
        <taxon>Fungi</taxon>
        <taxon>Dikarya</taxon>
        <taxon>Basidiomycota</taxon>
        <taxon>Agaricomycotina</taxon>
        <taxon>Agaricomycetes</taxon>
        <taxon>Polyporales</taxon>
        <taxon>Polyporaceae</taxon>
        <taxon>Dichomitus</taxon>
    </lineage>
</organism>
<protein>
    <submittedName>
        <fullName evidence="2">Uncharacterized protein</fullName>
    </submittedName>
</protein>
<dbReference type="OrthoDB" id="2753061at2759"/>